<dbReference type="FunFam" id="2.30.29.30:FF:000103">
    <property type="entry name" value="Pleckstrin homology domain-containing family A member 4"/>
    <property type="match status" value="1"/>
</dbReference>
<dbReference type="InterPro" id="IPR001849">
    <property type="entry name" value="PH_domain"/>
</dbReference>
<feature type="compositionally biased region" description="Low complexity" evidence="4">
    <location>
        <begin position="139"/>
        <end position="162"/>
    </location>
</feature>
<dbReference type="STRING" id="37001.A0A1A9WDJ4"/>
<keyword evidence="2" id="KW-0963">Cytoplasm</keyword>
<dbReference type="Proteomes" id="UP000091820">
    <property type="component" value="Unassembled WGS sequence"/>
</dbReference>
<feature type="region of interest" description="Disordered" evidence="4">
    <location>
        <begin position="74"/>
        <end position="118"/>
    </location>
</feature>
<feature type="region of interest" description="Disordered" evidence="4">
    <location>
        <begin position="235"/>
        <end position="340"/>
    </location>
</feature>
<dbReference type="PANTHER" id="PTHR12752:SF9">
    <property type="entry name" value="KRAMER, ISOFORM I"/>
    <property type="match status" value="1"/>
</dbReference>
<feature type="compositionally biased region" description="Low complexity" evidence="4">
    <location>
        <begin position="98"/>
        <end position="116"/>
    </location>
</feature>
<organism evidence="6 7">
    <name type="scientific">Glossina brevipalpis</name>
    <dbReference type="NCBI Taxonomy" id="37001"/>
    <lineage>
        <taxon>Eukaryota</taxon>
        <taxon>Metazoa</taxon>
        <taxon>Ecdysozoa</taxon>
        <taxon>Arthropoda</taxon>
        <taxon>Hexapoda</taxon>
        <taxon>Insecta</taxon>
        <taxon>Pterygota</taxon>
        <taxon>Neoptera</taxon>
        <taxon>Endopterygota</taxon>
        <taxon>Diptera</taxon>
        <taxon>Brachycera</taxon>
        <taxon>Muscomorpha</taxon>
        <taxon>Hippoboscoidea</taxon>
        <taxon>Glossinidae</taxon>
        <taxon>Glossina</taxon>
    </lineage>
</organism>
<dbReference type="VEuPathDB" id="VectorBase:GBRI015678"/>
<accession>A0A1A9WDJ4</accession>
<dbReference type="PANTHER" id="PTHR12752">
    <property type="entry name" value="PHOSPHOINOSITOL 3-PHOSPHATE-BINDING PROTEIN"/>
    <property type="match status" value="1"/>
</dbReference>
<keyword evidence="3" id="KW-0597">Phosphoprotein</keyword>
<evidence type="ECO:0000259" key="5">
    <source>
        <dbReference type="PROSITE" id="PS50003"/>
    </source>
</evidence>
<feature type="compositionally biased region" description="Low complexity" evidence="4">
    <location>
        <begin position="446"/>
        <end position="485"/>
    </location>
</feature>
<protein>
    <submittedName>
        <fullName evidence="6">PH domain-containing protein</fullName>
    </submittedName>
</protein>
<feature type="region of interest" description="Disordered" evidence="4">
    <location>
        <begin position="631"/>
        <end position="659"/>
    </location>
</feature>
<feature type="domain" description="PH" evidence="5">
    <location>
        <begin position="341"/>
        <end position="440"/>
    </location>
</feature>
<dbReference type="SMART" id="SM00233">
    <property type="entry name" value="PH"/>
    <property type="match status" value="1"/>
</dbReference>
<dbReference type="PROSITE" id="PS50003">
    <property type="entry name" value="PH_DOMAIN"/>
    <property type="match status" value="1"/>
</dbReference>
<dbReference type="SUPFAM" id="SSF50729">
    <property type="entry name" value="PH domain-like"/>
    <property type="match status" value="1"/>
</dbReference>
<dbReference type="InterPro" id="IPR011993">
    <property type="entry name" value="PH-like_dom_sf"/>
</dbReference>
<feature type="compositionally biased region" description="Low complexity" evidence="4">
    <location>
        <begin position="291"/>
        <end position="306"/>
    </location>
</feature>
<dbReference type="CDD" id="cd13248">
    <property type="entry name" value="PH_PEPP1_2_3"/>
    <property type="match status" value="1"/>
</dbReference>
<reference evidence="6" key="2">
    <citation type="submission" date="2020-05" db="UniProtKB">
        <authorList>
            <consortium name="EnsemblMetazoa"/>
        </authorList>
    </citation>
    <scope>IDENTIFICATION</scope>
    <source>
        <strain evidence="6">IAEA</strain>
    </source>
</reference>
<dbReference type="Gene3D" id="2.30.29.30">
    <property type="entry name" value="Pleckstrin-homology domain (PH domain)/Phosphotyrosine-binding domain (PTB)"/>
    <property type="match status" value="1"/>
</dbReference>
<keyword evidence="7" id="KW-1185">Reference proteome</keyword>
<name>A0A1A9WDJ4_9MUSC</name>
<comment type="subcellular location">
    <subcellularLocation>
        <location evidence="1">Cytoplasm</location>
    </subcellularLocation>
</comment>
<evidence type="ECO:0000256" key="2">
    <source>
        <dbReference type="ARBA" id="ARBA00022490"/>
    </source>
</evidence>
<dbReference type="GO" id="GO:0005737">
    <property type="term" value="C:cytoplasm"/>
    <property type="evidence" value="ECO:0007669"/>
    <property type="project" value="UniProtKB-SubCell"/>
</dbReference>
<dbReference type="GO" id="GO:0016020">
    <property type="term" value="C:membrane"/>
    <property type="evidence" value="ECO:0007669"/>
    <property type="project" value="UniProtKB-ARBA"/>
</dbReference>
<feature type="compositionally biased region" description="Polar residues" evidence="4">
    <location>
        <begin position="278"/>
        <end position="290"/>
    </location>
</feature>
<feature type="region of interest" description="Disordered" evidence="4">
    <location>
        <begin position="131"/>
        <end position="171"/>
    </location>
</feature>
<reference evidence="7" key="1">
    <citation type="submission" date="2014-03" db="EMBL/GenBank/DDBJ databases">
        <authorList>
            <person name="Aksoy S."/>
            <person name="Warren W."/>
            <person name="Wilson R.K."/>
        </authorList>
    </citation>
    <scope>NUCLEOTIDE SEQUENCE [LARGE SCALE GENOMIC DNA]</scope>
    <source>
        <strain evidence="7">IAEA</strain>
    </source>
</reference>
<evidence type="ECO:0000256" key="3">
    <source>
        <dbReference type="ARBA" id="ARBA00022553"/>
    </source>
</evidence>
<evidence type="ECO:0000256" key="4">
    <source>
        <dbReference type="SAM" id="MobiDB-lite"/>
    </source>
</evidence>
<evidence type="ECO:0000313" key="7">
    <source>
        <dbReference type="Proteomes" id="UP000091820"/>
    </source>
</evidence>
<dbReference type="AlphaFoldDB" id="A0A1A9WDJ4"/>
<dbReference type="InterPro" id="IPR040392">
    <property type="entry name" value="PKHA4-7_PH"/>
</dbReference>
<feature type="compositionally biased region" description="Low complexity" evidence="4">
    <location>
        <begin position="246"/>
        <end position="277"/>
    </location>
</feature>
<feature type="region of interest" description="Disordered" evidence="4">
    <location>
        <begin position="443"/>
        <end position="502"/>
    </location>
</feature>
<evidence type="ECO:0000256" key="1">
    <source>
        <dbReference type="ARBA" id="ARBA00004496"/>
    </source>
</evidence>
<dbReference type="EnsemblMetazoa" id="GBRI015678-RA">
    <property type="protein sequence ID" value="GBRI015678-PA"/>
    <property type="gene ID" value="GBRI015678"/>
</dbReference>
<sequence length="659" mass="72619">MRFVPVEREILVNVLLVVYDLKLEAPPLFTAANMDAKKLHHLQQSQNVQKKIPLAYQTNIADYRTATHSPVFQQQQQQQLSYHMSHVPSGSSNAAALSAQYQQSPTTTSSSGPLSPIDIQPQASKLLLKHQVTGGSGGNTSSSAHSSPYHQPSTSSGYPTSSGGTGNTSEQLYQSPTERTYLAAAGRLQASHNPASTLQQQYQQLQQAKLQAQLQTQNEAIQHQHRTFALRQAMNPPVPQGHYHMSQSSSMVSSVTQQSVVQQQMASQQQQRAPPSSLTVVKTSSHTTQNTKTPSSEDSSSASAKSPTHHPVDRKKSSGGSNSSNTQALKSPLTKRPPSSPVTISGWLYKQGSDGLKVWRKRWFVLAEYCLYYYKGPEEEKLLGSILLPSYKVSACLPEDKIYRKFAFKCEHQNMRTYWLAAENPESMVQWVRALSAATMMQASASGGESSEQPSVSSSSANQSGENSDSGIHTLQSQQSKLSSQGQVTPASDSGKNPATNGKTQYQQQMSLMNEEHSKTSPGSYMDAQMEAQIMQLQQQRAAVGDDIYGERELYMQRLIQQRYPSAQAPHYGTSNSERRTPDAYGRSKNRIFSDYEDIYNFTQSGNVGATNVMSAQEALMQEAASYRRPLSPPTYDGHKHIPSIPSLYTPNHLEPVNY</sequence>
<dbReference type="Pfam" id="PF00169">
    <property type="entry name" value="PH"/>
    <property type="match status" value="1"/>
</dbReference>
<proteinExistence type="predicted"/>
<feature type="compositionally biased region" description="Polar residues" evidence="4">
    <location>
        <begin position="486"/>
        <end position="502"/>
    </location>
</feature>
<evidence type="ECO:0000313" key="6">
    <source>
        <dbReference type="EnsemblMetazoa" id="GBRI015678-PA"/>
    </source>
</evidence>